<dbReference type="GO" id="GO:0003964">
    <property type="term" value="F:RNA-directed DNA polymerase activity"/>
    <property type="evidence" value="ECO:0007669"/>
    <property type="project" value="UniProtKB-EC"/>
</dbReference>
<organism evidence="3 4">
    <name type="scientific">Popillia japonica</name>
    <name type="common">Japanese beetle</name>
    <dbReference type="NCBI Taxonomy" id="7064"/>
    <lineage>
        <taxon>Eukaryota</taxon>
        <taxon>Metazoa</taxon>
        <taxon>Ecdysozoa</taxon>
        <taxon>Arthropoda</taxon>
        <taxon>Hexapoda</taxon>
        <taxon>Insecta</taxon>
        <taxon>Pterygota</taxon>
        <taxon>Neoptera</taxon>
        <taxon>Endopterygota</taxon>
        <taxon>Coleoptera</taxon>
        <taxon>Polyphaga</taxon>
        <taxon>Scarabaeiformia</taxon>
        <taxon>Scarabaeidae</taxon>
        <taxon>Rutelinae</taxon>
        <taxon>Popillia</taxon>
    </lineage>
</organism>
<dbReference type="PANTHER" id="PTHR37984">
    <property type="entry name" value="PROTEIN CBG26694"/>
    <property type="match status" value="1"/>
</dbReference>
<keyword evidence="4" id="KW-1185">Reference proteome</keyword>
<dbReference type="FunFam" id="1.10.340.70:FF:000004">
    <property type="entry name" value="Retrovirus-related Pol polyprotein from transposon 297-like Protein"/>
    <property type="match status" value="1"/>
</dbReference>
<dbReference type="Pfam" id="PF17921">
    <property type="entry name" value="Integrase_H2C2"/>
    <property type="match status" value="1"/>
</dbReference>
<reference evidence="3 4" key="1">
    <citation type="journal article" date="2024" name="BMC Genomics">
        <title>De novo assembly and annotation of Popillia japonica's genome with initial clues to its potential as an invasive pest.</title>
        <authorList>
            <person name="Cucini C."/>
            <person name="Boschi S."/>
            <person name="Funari R."/>
            <person name="Cardaioli E."/>
            <person name="Iannotti N."/>
            <person name="Marturano G."/>
            <person name="Paoli F."/>
            <person name="Bruttini M."/>
            <person name="Carapelli A."/>
            <person name="Frati F."/>
            <person name="Nardi F."/>
        </authorList>
    </citation>
    <scope>NUCLEOTIDE SEQUENCE [LARGE SCALE GENOMIC DNA]</scope>
    <source>
        <strain evidence="3">DMR45628</strain>
    </source>
</reference>
<accession>A0AAW1JJ39</accession>
<evidence type="ECO:0000313" key="3">
    <source>
        <dbReference type="EMBL" id="KAK9704012.1"/>
    </source>
</evidence>
<dbReference type="EC" id="2.7.7.49" evidence="1"/>
<comment type="caution">
    <text evidence="3">The sequence shown here is derived from an EMBL/GenBank/DDBJ whole genome shotgun (WGS) entry which is preliminary data.</text>
</comment>
<dbReference type="Gene3D" id="1.10.340.70">
    <property type="match status" value="1"/>
</dbReference>
<gene>
    <name evidence="3" type="ORF">QE152_g28562</name>
</gene>
<evidence type="ECO:0000313" key="4">
    <source>
        <dbReference type="Proteomes" id="UP001458880"/>
    </source>
</evidence>
<evidence type="ECO:0000256" key="1">
    <source>
        <dbReference type="ARBA" id="ARBA00012493"/>
    </source>
</evidence>
<feature type="domain" description="Integrase zinc-binding" evidence="2">
    <location>
        <begin position="13"/>
        <end position="67"/>
    </location>
</feature>
<evidence type="ECO:0000259" key="2">
    <source>
        <dbReference type="Pfam" id="PF17921"/>
    </source>
</evidence>
<dbReference type="Proteomes" id="UP001458880">
    <property type="component" value="Unassembled WGS sequence"/>
</dbReference>
<proteinExistence type="predicted"/>
<protein>
    <recommendedName>
        <fullName evidence="1">RNA-directed DNA polymerase</fullName>
        <ecNumber evidence="1">2.7.7.49</ecNumber>
    </recommendedName>
</protein>
<dbReference type="EMBL" id="JASPKY010000359">
    <property type="protein sequence ID" value="KAK9704012.1"/>
    <property type="molecule type" value="Genomic_DNA"/>
</dbReference>
<dbReference type="InterPro" id="IPR050951">
    <property type="entry name" value="Retrovirus_Pol_polyprotein"/>
</dbReference>
<dbReference type="InterPro" id="IPR041588">
    <property type="entry name" value="Integrase_H2C2"/>
</dbReference>
<sequence length="110" mass="12753">MKGVIFRNDQIIIPKSLRKDTINRLHYSHLGITKTILRAKELVFWPLMVKEITDVVKNCPACLTYQNSQTKEPMIIKEPASRPWQIITADLFTLQSREYLLVVDNVDLGK</sequence>
<dbReference type="PANTHER" id="PTHR37984:SF7">
    <property type="entry name" value="INTEGRASE CATALYTIC DOMAIN-CONTAINING PROTEIN"/>
    <property type="match status" value="1"/>
</dbReference>
<dbReference type="AlphaFoldDB" id="A0AAW1JJ39"/>
<name>A0AAW1JJ39_POPJA</name>